<proteinExistence type="predicted"/>
<sequence>MSTMTALRMTAMPKARVSNKETRNANTFRLRSQPKKAAHYLFFEPFIKPGQDGSASHA</sequence>
<dbReference type="EMBL" id="GBXM01012299">
    <property type="protein sequence ID" value="JAH96278.1"/>
    <property type="molecule type" value="Transcribed_RNA"/>
</dbReference>
<evidence type="ECO:0000256" key="1">
    <source>
        <dbReference type="SAM" id="MobiDB-lite"/>
    </source>
</evidence>
<reference evidence="2" key="1">
    <citation type="submission" date="2014-11" db="EMBL/GenBank/DDBJ databases">
        <authorList>
            <person name="Amaro Gonzalez C."/>
        </authorList>
    </citation>
    <scope>NUCLEOTIDE SEQUENCE</scope>
</reference>
<evidence type="ECO:0000313" key="2">
    <source>
        <dbReference type="EMBL" id="JAH96278.1"/>
    </source>
</evidence>
<protein>
    <submittedName>
        <fullName evidence="2">Uncharacterized protein</fullName>
    </submittedName>
</protein>
<organism evidence="2">
    <name type="scientific">Anguilla anguilla</name>
    <name type="common">European freshwater eel</name>
    <name type="synonym">Muraena anguilla</name>
    <dbReference type="NCBI Taxonomy" id="7936"/>
    <lineage>
        <taxon>Eukaryota</taxon>
        <taxon>Metazoa</taxon>
        <taxon>Chordata</taxon>
        <taxon>Craniata</taxon>
        <taxon>Vertebrata</taxon>
        <taxon>Euteleostomi</taxon>
        <taxon>Actinopterygii</taxon>
        <taxon>Neopterygii</taxon>
        <taxon>Teleostei</taxon>
        <taxon>Anguilliformes</taxon>
        <taxon>Anguillidae</taxon>
        <taxon>Anguilla</taxon>
    </lineage>
</organism>
<reference evidence="2" key="2">
    <citation type="journal article" date="2015" name="Fish Shellfish Immunol.">
        <title>Early steps in the European eel (Anguilla anguilla)-Vibrio vulnificus interaction in the gills: Role of the RtxA13 toxin.</title>
        <authorList>
            <person name="Callol A."/>
            <person name="Pajuelo D."/>
            <person name="Ebbesson L."/>
            <person name="Teles M."/>
            <person name="MacKenzie S."/>
            <person name="Amaro C."/>
        </authorList>
    </citation>
    <scope>NUCLEOTIDE SEQUENCE</scope>
</reference>
<feature type="region of interest" description="Disordered" evidence="1">
    <location>
        <begin position="1"/>
        <end position="23"/>
    </location>
</feature>
<name>A0A0E9X3N7_ANGAN</name>
<accession>A0A0E9X3N7</accession>
<dbReference type="AlphaFoldDB" id="A0A0E9X3N7"/>